<comment type="caution">
    <text evidence="1">The sequence shown here is derived from an EMBL/GenBank/DDBJ whole genome shotgun (WGS) entry which is preliminary data.</text>
</comment>
<keyword evidence="2" id="KW-1185">Reference proteome</keyword>
<reference evidence="1 2" key="1">
    <citation type="journal article" date="2017" name="Nat. Commun.">
        <title>Genome assembly with in vitro proximity ligation data and whole-genome triplication in lettuce.</title>
        <authorList>
            <person name="Reyes-Chin-Wo S."/>
            <person name="Wang Z."/>
            <person name="Yang X."/>
            <person name="Kozik A."/>
            <person name="Arikit S."/>
            <person name="Song C."/>
            <person name="Xia L."/>
            <person name="Froenicke L."/>
            <person name="Lavelle D.O."/>
            <person name="Truco M.J."/>
            <person name="Xia R."/>
            <person name="Zhu S."/>
            <person name="Xu C."/>
            <person name="Xu H."/>
            <person name="Xu X."/>
            <person name="Cox K."/>
            <person name="Korf I."/>
            <person name="Meyers B.C."/>
            <person name="Michelmore R.W."/>
        </authorList>
    </citation>
    <scope>NUCLEOTIDE SEQUENCE [LARGE SCALE GENOMIC DNA]</scope>
    <source>
        <strain evidence="2">cv. Salinas</strain>
        <tissue evidence="1">Seedlings</tissue>
    </source>
</reference>
<dbReference type="AlphaFoldDB" id="A0A9R1VF41"/>
<gene>
    <name evidence="1" type="ORF">LSAT_V11C500236700</name>
</gene>
<evidence type="ECO:0000313" key="1">
    <source>
        <dbReference type="EMBL" id="KAJ0203868.1"/>
    </source>
</evidence>
<name>A0A9R1VF41_LACSA</name>
<accession>A0A9R1VF41</accession>
<dbReference type="Proteomes" id="UP000235145">
    <property type="component" value="Unassembled WGS sequence"/>
</dbReference>
<dbReference type="EMBL" id="NBSK02000005">
    <property type="protein sequence ID" value="KAJ0203868.1"/>
    <property type="molecule type" value="Genomic_DNA"/>
</dbReference>
<proteinExistence type="predicted"/>
<protein>
    <submittedName>
        <fullName evidence="1">Uncharacterized protein</fullName>
    </submittedName>
</protein>
<evidence type="ECO:0000313" key="2">
    <source>
        <dbReference type="Proteomes" id="UP000235145"/>
    </source>
</evidence>
<organism evidence="1 2">
    <name type="scientific">Lactuca sativa</name>
    <name type="common">Garden lettuce</name>
    <dbReference type="NCBI Taxonomy" id="4236"/>
    <lineage>
        <taxon>Eukaryota</taxon>
        <taxon>Viridiplantae</taxon>
        <taxon>Streptophyta</taxon>
        <taxon>Embryophyta</taxon>
        <taxon>Tracheophyta</taxon>
        <taxon>Spermatophyta</taxon>
        <taxon>Magnoliopsida</taxon>
        <taxon>eudicotyledons</taxon>
        <taxon>Gunneridae</taxon>
        <taxon>Pentapetalae</taxon>
        <taxon>asterids</taxon>
        <taxon>campanulids</taxon>
        <taxon>Asterales</taxon>
        <taxon>Asteraceae</taxon>
        <taxon>Cichorioideae</taxon>
        <taxon>Cichorieae</taxon>
        <taxon>Lactucinae</taxon>
        <taxon>Lactuca</taxon>
    </lineage>
</organism>
<sequence>MKAPEIEITPAPNAILSPEPINNLECADLEEIVVNIEEGSLRKSPNIYPNLQQSPKLKLVYEKVQKTRKNDELALFSWFTENKPSTLDVLARWIYVEAPTWKYVGRMLIRGKP</sequence>